<evidence type="ECO:0000256" key="9">
    <source>
        <dbReference type="ARBA" id="ARBA00023028"/>
    </source>
</evidence>
<keyword evidence="5" id="KW-1052">Target cell membrane</keyword>
<name>A0A4Y2PQ70_ARAVE</name>
<dbReference type="PANTHER" id="PTHR24201:SF15">
    <property type="entry name" value="ANKYRIN REPEAT DOMAIN-CONTAINING PROTEIN 66"/>
    <property type="match status" value="1"/>
</dbReference>
<feature type="repeat" description="ANK" evidence="12">
    <location>
        <begin position="87"/>
        <end position="119"/>
    </location>
</feature>
<dbReference type="Pfam" id="PF12796">
    <property type="entry name" value="Ank_2"/>
    <property type="match status" value="1"/>
</dbReference>
<dbReference type="InterPro" id="IPR050776">
    <property type="entry name" value="Ank_Repeat/CDKN_Inhibitor"/>
</dbReference>
<comment type="caution">
    <text evidence="15">The sequence shown here is derived from an EMBL/GenBank/DDBJ whole genome shotgun (WGS) entry which is preliminary data.</text>
</comment>
<dbReference type="SUPFAM" id="SSF48403">
    <property type="entry name" value="Ankyrin repeat"/>
    <property type="match status" value="1"/>
</dbReference>
<dbReference type="PROSITE" id="PS50105">
    <property type="entry name" value="SAM_DOMAIN"/>
    <property type="match status" value="1"/>
</dbReference>
<dbReference type="Gene3D" id="1.25.40.20">
    <property type="entry name" value="Ankyrin repeat-containing domain"/>
    <property type="match status" value="1"/>
</dbReference>
<dbReference type="InterPro" id="IPR013761">
    <property type="entry name" value="SAM/pointed_sf"/>
</dbReference>
<dbReference type="PANTHER" id="PTHR24201">
    <property type="entry name" value="ANK_REP_REGION DOMAIN-CONTAINING PROTEIN"/>
    <property type="match status" value="1"/>
</dbReference>
<keyword evidence="16" id="KW-1185">Reference proteome</keyword>
<dbReference type="InterPro" id="IPR002110">
    <property type="entry name" value="Ankyrin_rpt"/>
</dbReference>
<evidence type="ECO:0000256" key="11">
    <source>
        <dbReference type="ARBA" id="ARBA00023298"/>
    </source>
</evidence>
<dbReference type="SUPFAM" id="SSF47769">
    <property type="entry name" value="SAM/Pointed domain"/>
    <property type="match status" value="1"/>
</dbReference>
<dbReference type="SMART" id="SM00248">
    <property type="entry name" value="ANK"/>
    <property type="match status" value="3"/>
</dbReference>
<dbReference type="GO" id="GO:0005576">
    <property type="term" value="C:extracellular region"/>
    <property type="evidence" value="ECO:0007669"/>
    <property type="project" value="UniProtKB-SubCell"/>
</dbReference>
<keyword evidence="4" id="KW-0964">Secreted</keyword>
<organism evidence="15 16">
    <name type="scientific">Araneus ventricosus</name>
    <name type="common">Orbweaver spider</name>
    <name type="synonym">Epeira ventricosa</name>
    <dbReference type="NCBI Taxonomy" id="182803"/>
    <lineage>
        <taxon>Eukaryota</taxon>
        <taxon>Metazoa</taxon>
        <taxon>Ecdysozoa</taxon>
        <taxon>Arthropoda</taxon>
        <taxon>Chelicerata</taxon>
        <taxon>Arachnida</taxon>
        <taxon>Araneae</taxon>
        <taxon>Araneomorphae</taxon>
        <taxon>Entelegynae</taxon>
        <taxon>Araneoidea</taxon>
        <taxon>Araneidae</taxon>
        <taxon>Araneus</taxon>
    </lineage>
</organism>
<dbReference type="Pfam" id="PF00536">
    <property type="entry name" value="SAM_1"/>
    <property type="match status" value="1"/>
</dbReference>
<evidence type="ECO:0000256" key="7">
    <source>
        <dbReference type="ARBA" id="ARBA00022699"/>
    </source>
</evidence>
<dbReference type="InterPro" id="IPR001660">
    <property type="entry name" value="SAM"/>
</dbReference>
<comment type="subcellular location">
    <subcellularLocation>
        <location evidence="2">Secreted</location>
    </subcellularLocation>
    <subcellularLocation>
        <location evidence="1">Target cell membrane</location>
    </subcellularLocation>
</comment>
<dbReference type="PROSITE" id="PS50088">
    <property type="entry name" value="ANK_REPEAT"/>
    <property type="match status" value="1"/>
</dbReference>
<evidence type="ECO:0000256" key="6">
    <source>
        <dbReference type="ARBA" id="ARBA00022656"/>
    </source>
</evidence>
<feature type="domain" description="SAM" evidence="14">
    <location>
        <begin position="401"/>
        <end position="445"/>
    </location>
</feature>
<keyword evidence="8" id="KW-0677">Repeat</keyword>
<feature type="compositionally biased region" description="Basic and acidic residues" evidence="13">
    <location>
        <begin position="239"/>
        <end position="251"/>
    </location>
</feature>
<evidence type="ECO:0000256" key="10">
    <source>
        <dbReference type="ARBA" id="ARBA00023043"/>
    </source>
</evidence>
<evidence type="ECO:0000259" key="14">
    <source>
        <dbReference type="PROSITE" id="PS50105"/>
    </source>
</evidence>
<keyword evidence="6" id="KW-0800">Toxin</keyword>
<evidence type="ECO:0000313" key="15">
    <source>
        <dbReference type="EMBL" id="GBN52700.1"/>
    </source>
</evidence>
<evidence type="ECO:0000256" key="3">
    <source>
        <dbReference type="ARBA" id="ARBA00022483"/>
    </source>
</evidence>
<dbReference type="EMBL" id="BGPR01011735">
    <property type="protein sequence ID" value="GBN52700.1"/>
    <property type="molecule type" value="Genomic_DNA"/>
</dbReference>
<dbReference type="OrthoDB" id="76949at2759"/>
<accession>A0A4Y2PQ70</accession>
<dbReference type="Proteomes" id="UP000499080">
    <property type="component" value="Unassembled WGS sequence"/>
</dbReference>
<evidence type="ECO:0000256" key="12">
    <source>
        <dbReference type="PROSITE-ProRule" id="PRU00023"/>
    </source>
</evidence>
<dbReference type="GO" id="GO:0044218">
    <property type="term" value="C:other organism cell membrane"/>
    <property type="evidence" value="ECO:0007669"/>
    <property type="project" value="UniProtKB-KW"/>
</dbReference>
<feature type="compositionally biased region" description="Basic and acidic residues" evidence="13">
    <location>
        <begin position="182"/>
        <end position="199"/>
    </location>
</feature>
<dbReference type="InterPro" id="IPR036770">
    <property type="entry name" value="Ankyrin_rpt-contain_sf"/>
</dbReference>
<keyword evidence="11" id="KW-0472">Membrane</keyword>
<evidence type="ECO:0000256" key="8">
    <source>
        <dbReference type="ARBA" id="ARBA00022737"/>
    </source>
</evidence>
<reference evidence="15 16" key="1">
    <citation type="journal article" date="2019" name="Sci. Rep.">
        <title>Orb-weaving spider Araneus ventricosus genome elucidates the spidroin gene catalogue.</title>
        <authorList>
            <person name="Kono N."/>
            <person name="Nakamura H."/>
            <person name="Ohtoshi R."/>
            <person name="Moran D.A.P."/>
            <person name="Shinohara A."/>
            <person name="Yoshida Y."/>
            <person name="Fujiwara M."/>
            <person name="Mori M."/>
            <person name="Tomita M."/>
            <person name="Arakawa K."/>
        </authorList>
    </citation>
    <scope>NUCLEOTIDE SEQUENCE [LARGE SCALE GENOMIC DNA]</scope>
</reference>
<evidence type="ECO:0000256" key="5">
    <source>
        <dbReference type="ARBA" id="ARBA00022537"/>
    </source>
</evidence>
<feature type="region of interest" description="Disordered" evidence="13">
    <location>
        <begin position="378"/>
        <end position="402"/>
    </location>
</feature>
<evidence type="ECO:0000256" key="1">
    <source>
        <dbReference type="ARBA" id="ARBA00004175"/>
    </source>
</evidence>
<proteinExistence type="predicted"/>
<keyword evidence="11" id="KW-1053">Target membrane</keyword>
<evidence type="ECO:0000256" key="4">
    <source>
        <dbReference type="ARBA" id="ARBA00022525"/>
    </source>
</evidence>
<dbReference type="GO" id="GO:0006887">
    <property type="term" value="P:exocytosis"/>
    <property type="evidence" value="ECO:0007669"/>
    <property type="project" value="UniProtKB-KW"/>
</dbReference>
<dbReference type="PROSITE" id="PS50297">
    <property type="entry name" value="ANK_REP_REGION"/>
    <property type="match status" value="1"/>
</dbReference>
<gene>
    <name evidence="15" type="primary">USH1G_1</name>
    <name evidence="15" type="ORF">AVEN_157232_1</name>
</gene>
<dbReference type="Gene3D" id="1.10.150.50">
    <property type="entry name" value="Transcription Factor, Ets-1"/>
    <property type="match status" value="1"/>
</dbReference>
<feature type="compositionally biased region" description="Basic and acidic residues" evidence="13">
    <location>
        <begin position="262"/>
        <end position="276"/>
    </location>
</feature>
<dbReference type="SMART" id="SM00454">
    <property type="entry name" value="SAM"/>
    <property type="match status" value="1"/>
</dbReference>
<keyword evidence="7" id="KW-0528">Neurotoxin</keyword>
<protein>
    <submittedName>
        <fullName evidence="15">Usher syndrome type-1G protein</fullName>
    </submittedName>
</protein>
<keyword evidence="10 12" id="KW-0040">ANK repeat</keyword>
<dbReference type="AlphaFoldDB" id="A0A4Y2PQ70"/>
<evidence type="ECO:0000313" key="16">
    <source>
        <dbReference type="Proteomes" id="UP000499080"/>
    </source>
</evidence>
<keyword evidence="3" id="KW-0268">Exocytosis</keyword>
<feature type="compositionally biased region" description="Polar residues" evidence="13">
    <location>
        <begin position="282"/>
        <end position="299"/>
    </location>
</feature>
<dbReference type="GO" id="GO:0090729">
    <property type="term" value="F:toxin activity"/>
    <property type="evidence" value="ECO:0007669"/>
    <property type="project" value="UniProtKB-KW"/>
</dbReference>
<dbReference type="GO" id="GO:0044231">
    <property type="term" value="C:host cell presynaptic membrane"/>
    <property type="evidence" value="ECO:0007669"/>
    <property type="project" value="UniProtKB-KW"/>
</dbReference>
<feature type="region of interest" description="Disordered" evidence="13">
    <location>
        <begin position="177"/>
        <end position="306"/>
    </location>
</feature>
<keyword evidence="9" id="KW-0638">Presynaptic neurotoxin</keyword>
<sequence length="475" mass="52831">MVVKVRGPGLAAAGHPILTPVKLSSQPALKRAIGRFTSRIHGGSALEPSIEAKTLHSRLRVEVHVHRTNDTRFRSEMRGDPDKCDHYGNTSLHCAAGNGHTDCVSFLVNFGVNLWALDNDFHTAKDVAVLNQKHDVLRLLDQAQSKHALVNKKLVQRLKEKSVYDAEKRVKQYRKLQTKAAKRAEKEERERTAARKENRFINAPKFSDIVNSGERREGVPQRAASTDRRKKSVVFRPGDILRRDSDPDIRPVDSQSLLTRNTRSDSTKENDDRTSSPDRPGSDTQSSDDANSDVLQTADSGIGDEIHDGHVSIFDRPGFGTVSFRNSVLHLTAMDNHPGRDGNRNLITDLHCRNANGTINDSIGSASSLVRRHITWEDEYDEEEDEGSEEDEDLSNDEDEGAEEPLSLLLAAVGLSEYLPLFQSEQIDLEALSLLSEEDLKALGMPLGPRRKLGRAVQERIKIMQDPGAVQDSPL</sequence>
<evidence type="ECO:0000256" key="2">
    <source>
        <dbReference type="ARBA" id="ARBA00004613"/>
    </source>
</evidence>
<evidence type="ECO:0000256" key="13">
    <source>
        <dbReference type="SAM" id="MobiDB-lite"/>
    </source>
</evidence>